<comment type="caution">
    <text evidence="12">The sequence shown here is derived from an EMBL/GenBank/DDBJ whole genome shotgun (WGS) entry which is preliminary data.</text>
</comment>
<evidence type="ECO:0000313" key="13">
    <source>
        <dbReference type="Proteomes" id="UP000606786"/>
    </source>
</evidence>
<dbReference type="GO" id="GO:0016020">
    <property type="term" value="C:membrane"/>
    <property type="evidence" value="ECO:0007669"/>
    <property type="project" value="UniProtKB-SubCell"/>
</dbReference>
<feature type="region of interest" description="Disordered" evidence="9">
    <location>
        <begin position="314"/>
        <end position="355"/>
    </location>
</feature>
<feature type="compositionally biased region" description="Basic and acidic residues" evidence="9">
    <location>
        <begin position="188"/>
        <end position="197"/>
    </location>
</feature>
<dbReference type="EMBL" id="CAJHJT010000001">
    <property type="protein sequence ID" value="CAD6994272.1"/>
    <property type="molecule type" value="Genomic_DNA"/>
</dbReference>
<feature type="region of interest" description="Disordered" evidence="9">
    <location>
        <begin position="182"/>
        <end position="209"/>
    </location>
</feature>
<evidence type="ECO:0000256" key="3">
    <source>
        <dbReference type="ARBA" id="ARBA00022729"/>
    </source>
</evidence>
<reference evidence="12" key="1">
    <citation type="submission" date="2020-11" db="EMBL/GenBank/DDBJ databases">
        <authorList>
            <person name="Whitehead M."/>
        </authorList>
    </citation>
    <scope>NUCLEOTIDE SEQUENCE</scope>
    <source>
        <strain evidence="12">EGII</strain>
    </source>
</reference>
<evidence type="ECO:0000256" key="6">
    <source>
        <dbReference type="ARBA" id="ARBA00023136"/>
    </source>
</evidence>
<keyword evidence="13" id="KW-1185">Reference proteome</keyword>
<evidence type="ECO:0000256" key="5">
    <source>
        <dbReference type="ARBA" id="ARBA00022989"/>
    </source>
</evidence>
<dbReference type="Pfam" id="PF25059">
    <property type="entry name" value="FN3_DSCAM-DSCAML_C"/>
    <property type="match status" value="1"/>
</dbReference>
<keyword evidence="8" id="KW-0393">Immunoglobulin domain</keyword>
<name>A0A811U506_CERCA</name>
<protein>
    <submittedName>
        <fullName evidence="12">(Mediterranean fruit fly) hypothetical protein</fullName>
    </submittedName>
</protein>
<keyword evidence="7" id="KW-1015">Disulfide bond</keyword>
<keyword evidence="3" id="KW-0732">Signal</keyword>
<dbReference type="InterPro" id="IPR056754">
    <property type="entry name" value="DSCAM/DSCAML_C"/>
</dbReference>
<evidence type="ECO:0000256" key="9">
    <source>
        <dbReference type="SAM" id="MobiDB-lite"/>
    </source>
</evidence>
<keyword evidence="4" id="KW-0130">Cell adhesion</keyword>
<dbReference type="GO" id="GO:0007155">
    <property type="term" value="P:cell adhesion"/>
    <property type="evidence" value="ECO:0007669"/>
    <property type="project" value="UniProtKB-KW"/>
</dbReference>
<feature type="region of interest" description="Disordered" evidence="9">
    <location>
        <begin position="232"/>
        <end position="253"/>
    </location>
</feature>
<feature type="compositionally biased region" description="Polar residues" evidence="9">
    <location>
        <begin position="374"/>
        <end position="387"/>
    </location>
</feature>
<evidence type="ECO:0000256" key="8">
    <source>
        <dbReference type="ARBA" id="ARBA00023319"/>
    </source>
</evidence>
<keyword evidence="2 10" id="KW-0812">Transmembrane</keyword>
<evidence type="ECO:0000256" key="1">
    <source>
        <dbReference type="ARBA" id="ARBA00004167"/>
    </source>
</evidence>
<evidence type="ECO:0000313" key="12">
    <source>
        <dbReference type="EMBL" id="CAD6994272.1"/>
    </source>
</evidence>
<dbReference type="OrthoDB" id="6429135at2759"/>
<feature type="compositionally biased region" description="Gly residues" evidence="9">
    <location>
        <begin position="343"/>
        <end position="355"/>
    </location>
</feature>
<evidence type="ECO:0000256" key="4">
    <source>
        <dbReference type="ARBA" id="ARBA00022889"/>
    </source>
</evidence>
<evidence type="ECO:0000256" key="7">
    <source>
        <dbReference type="ARBA" id="ARBA00023157"/>
    </source>
</evidence>
<keyword evidence="6 10" id="KW-0472">Membrane</keyword>
<organism evidence="12 13">
    <name type="scientific">Ceratitis capitata</name>
    <name type="common">Mediterranean fruit fly</name>
    <name type="synonym">Tephritis capitata</name>
    <dbReference type="NCBI Taxonomy" id="7213"/>
    <lineage>
        <taxon>Eukaryota</taxon>
        <taxon>Metazoa</taxon>
        <taxon>Ecdysozoa</taxon>
        <taxon>Arthropoda</taxon>
        <taxon>Hexapoda</taxon>
        <taxon>Insecta</taxon>
        <taxon>Pterygota</taxon>
        <taxon>Neoptera</taxon>
        <taxon>Endopterygota</taxon>
        <taxon>Diptera</taxon>
        <taxon>Brachycera</taxon>
        <taxon>Muscomorpha</taxon>
        <taxon>Tephritoidea</taxon>
        <taxon>Tephritidae</taxon>
        <taxon>Ceratitis</taxon>
        <taxon>Ceratitis</taxon>
    </lineage>
</organism>
<feature type="compositionally biased region" description="Basic and acidic residues" evidence="9">
    <location>
        <begin position="467"/>
        <end position="477"/>
    </location>
</feature>
<dbReference type="Proteomes" id="UP000606786">
    <property type="component" value="Unassembled WGS sequence"/>
</dbReference>
<feature type="compositionally biased region" description="Low complexity" evidence="9">
    <location>
        <begin position="456"/>
        <end position="465"/>
    </location>
</feature>
<keyword evidence="5 10" id="KW-1133">Transmembrane helix</keyword>
<feature type="region of interest" description="Disordered" evidence="9">
    <location>
        <begin position="371"/>
        <end position="484"/>
    </location>
</feature>
<evidence type="ECO:0000256" key="2">
    <source>
        <dbReference type="ARBA" id="ARBA00022692"/>
    </source>
</evidence>
<accession>A0A811U506</accession>
<evidence type="ECO:0000259" key="11">
    <source>
        <dbReference type="Pfam" id="PF25059"/>
    </source>
</evidence>
<feature type="domain" description="DSCAM/DSCAML C-terminal" evidence="11">
    <location>
        <begin position="56"/>
        <end position="120"/>
    </location>
</feature>
<gene>
    <name evidence="12" type="ORF">CCAP1982_LOCUS3033</name>
</gene>
<feature type="compositionally biased region" description="Gly residues" evidence="9">
    <location>
        <begin position="429"/>
        <end position="445"/>
    </location>
</feature>
<comment type="subcellular location">
    <subcellularLocation>
        <location evidence="1">Membrane</location>
        <topology evidence="1">Single-pass membrane protein</topology>
    </subcellularLocation>
</comment>
<feature type="transmembrane region" description="Helical" evidence="10">
    <location>
        <begin position="145"/>
        <end position="166"/>
    </location>
</feature>
<evidence type="ECO:0000256" key="10">
    <source>
        <dbReference type="SAM" id="Phobius"/>
    </source>
</evidence>
<proteinExistence type="predicted"/>
<sequence length="484" mass="52196">MKKFVRNEIFEILLSFVIKRSPSYTYEQEYVLTNMHIDIYPAQPLQPIHLHYEIPFGDIRWTVVTSDISNAEENRENLIFCDFLPAKWYQLRVSATNDAGKTTEHYHFATTNLDGVTIPPPQVFPSENDLMNNLINATNPTNGDWFSTLIVIVIITVAIITIALTIKHRRTLCGPMAEGYESRTLPGDYKEDHDNRRNQQVYSASPVKTVDKGNESEMYEISPYATFSVNGGRTGAGAGPSTKTPSRGGVSASPMDYTMQFKTFGHPEGDNLNATAYPLLPASSGFGHVKSKSSWHKQRYYNTDDESTLSKSMTMVAGSQSGHSKKSTRNDGSRGSKSTSSSSGGGGGGSGSGVVGGAGGGVVVAGAHCESESDTSISPSTEFSNMPTYRVPCKSTRSSDGRAAAESNNEQGSPVERRISGPRQLVGVVPGGGGVGGVGGGSGGSGDKRAHRSRKQQQQLQLQQQEGKAHQTLERRICPGSNNR</sequence>
<dbReference type="AlphaFoldDB" id="A0A811U506"/>